<gene>
    <name evidence="9" type="primary">LOC115749520</name>
</gene>
<comment type="subcellular location">
    <subcellularLocation>
        <location evidence="1">Nucleus</location>
    </subcellularLocation>
</comment>
<evidence type="ECO:0000256" key="2">
    <source>
        <dbReference type="ARBA" id="ARBA00023015"/>
    </source>
</evidence>
<accession>A0A8B8Q561</accession>
<feature type="domain" description="TF-B3" evidence="7">
    <location>
        <begin position="416"/>
        <end position="513"/>
    </location>
</feature>
<evidence type="ECO:0000313" key="9">
    <source>
        <dbReference type="RefSeq" id="XP_030542229.1"/>
    </source>
</evidence>
<keyword evidence="5" id="KW-0539">Nucleus</keyword>
<evidence type="ECO:0000256" key="5">
    <source>
        <dbReference type="ARBA" id="ARBA00023242"/>
    </source>
</evidence>
<dbReference type="Pfam" id="PF02362">
    <property type="entry name" value="B3"/>
    <property type="match status" value="2"/>
</dbReference>
<dbReference type="PROSITE" id="PS50863">
    <property type="entry name" value="B3"/>
    <property type="match status" value="2"/>
</dbReference>
<evidence type="ECO:0000256" key="4">
    <source>
        <dbReference type="ARBA" id="ARBA00023163"/>
    </source>
</evidence>
<dbReference type="SMART" id="SM01019">
    <property type="entry name" value="B3"/>
    <property type="match status" value="2"/>
</dbReference>
<dbReference type="GeneID" id="115749520"/>
<dbReference type="GO" id="GO:0005634">
    <property type="term" value="C:nucleus"/>
    <property type="evidence" value="ECO:0007669"/>
    <property type="project" value="UniProtKB-SubCell"/>
</dbReference>
<dbReference type="AlphaFoldDB" id="A0A8B8Q561"/>
<dbReference type="Gene3D" id="2.40.330.10">
    <property type="entry name" value="DNA-binding pseudobarrel domain"/>
    <property type="match status" value="2"/>
</dbReference>
<sequence>MACIGVQRIRLSVGGKMEACAECSRNCVILHGKNRNTSPNVSSFFKVMVGSQFSELLYIPPKFSPTVSGLLNQNIHLEDSGGGQWEVTLSAVDGSLAFQRGWNAFSCDHGLEVGYFLLFYYLGSHFRVDIYDRTGCRKVDFPENRMSKKRTVSSRNSPDDPAGDKSSSESASVVSGALAELDQSHCRTNVEEAVKQTASTCLKSCRKSQPLAEELSFMINRDTENREREEVRPAFDLFDLEMKSSRPCAGLNPCIVDGNGPSSVGAVISQLSHNEAGLADKDPILDSVNNWTCEETNRHIKKLKKSGNSEGIDKQETLFNDCMNDVLPVVKRELMEMNEDNKFERPMIIKQEPVEGTSGHWSTKMANQKIYGKEPIVKAEYSGSNALIASDGQPAEGEPINAMASLVDMAADASYSIKVVTDCHSHLELPADLPLKFFKGTSSRDRKVVYLKDPSKRMWPVLYHERSGLRLLTSGWDGFRKANCIQQGDECVFQLKMMSSPRYLYEVSITRFKDIVCKAPVTSHYML</sequence>
<organism evidence="8 9">
    <name type="scientific">Rhodamnia argentea</name>
    <dbReference type="NCBI Taxonomy" id="178133"/>
    <lineage>
        <taxon>Eukaryota</taxon>
        <taxon>Viridiplantae</taxon>
        <taxon>Streptophyta</taxon>
        <taxon>Embryophyta</taxon>
        <taxon>Tracheophyta</taxon>
        <taxon>Spermatophyta</taxon>
        <taxon>Magnoliopsida</taxon>
        <taxon>eudicotyledons</taxon>
        <taxon>Gunneridae</taxon>
        <taxon>Pentapetalae</taxon>
        <taxon>rosids</taxon>
        <taxon>malvids</taxon>
        <taxon>Myrtales</taxon>
        <taxon>Myrtaceae</taxon>
        <taxon>Myrtoideae</taxon>
        <taxon>Myrteae</taxon>
        <taxon>Australasian group</taxon>
        <taxon>Rhodamnia</taxon>
    </lineage>
</organism>
<dbReference type="InterPro" id="IPR050655">
    <property type="entry name" value="Plant_B3_domain"/>
</dbReference>
<feature type="region of interest" description="Disordered" evidence="6">
    <location>
        <begin position="147"/>
        <end position="169"/>
    </location>
</feature>
<keyword evidence="2" id="KW-0805">Transcription regulation</keyword>
<dbReference type="RefSeq" id="XP_030542229.1">
    <property type="nucleotide sequence ID" value="XM_030686369.2"/>
</dbReference>
<feature type="domain" description="TF-B3" evidence="7">
    <location>
        <begin position="42"/>
        <end position="134"/>
    </location>
</feature>
<dbReference type="PANTHER" id="PTHR31920">
    <property type="entry name" value="B3 DOMAIN-CONTAINING"/>
    <property type="match status" value="1"/>
</dbReference>
<dbReference type="Proteomes" id="UP000827889">
    <property type="component" value="Chromosome 7"/>
</dbReference>
<dbReference type="SUPFAM" id="SSF101936">
    <property type="entry name" value="DNA-binding pseudobarrel domain"/>
    <property type="match status" value="2"/>
</dbReference>
<dbReference type="GO" id="GO:0003677">
    <property type="term" value="F:DNA binding"/>
    <property type="evidence" value="ECO:0007669"/>
    <property type="project" value="UniProtKB-KW"/>
</dbReference>
<protein>
    <submittedName>
        <fullName evidence="9">Uncharacterized protein LOC115749520 isoform X1</fullName>
    </submittedName>
</protein>
<evidence type="ECO:0000313" key="8">
    <source>
        <dbReference type="Proteomes" id="UP000827889"/>
    </source>
</evidence>
<reference evidence="9" key="1">
    <citation type="submission" date="2025-08" db="UniProtKB">
        <authorList>
            <consortium name="RefSeq"/>
        </authorList>
    </citation>
    <scope>IDENTIFICATION</scope>
    <source>
        <tissue evidence="9">Leaf</tissue>
    </source>
</reference>
<evidence type="ECO:0000256" key="3">
    <source>
        <dbReference type="ARBA" id="ARBA00023125"/>
    </source>
</evidence>
<evidence type="ECO:0000259" key="7">
    <source>
        <dbReference type="PROSITE" id="PS50863"/>
    </source>
</evidence>
<dbReference type="OrthoDB" id="635132at2759"/>
<keyword evidence="4" id="KW-0804">Transcription</keyword>
<dbReference type="PANTHER" id="PTHR31920:SF145">
    <property type="entry name" value="B3 DOMAIN-CONTAINING PROTEIN REM20-LIKE ISOFORM X1"/>
    <property type="match status" value="1"/>
</dbReference>
<dbReference type="InterPro" id="IPR003340">
    <property type="entry name" value="B3_DNA-bd"/>
</dbReference>
<proteinExistence type="predicted"/>
<dbReference type="KEGG" id="rarg:115749520"/>
<evidence type="ECO:0000256" key="6">
    <source>
        <dbReference type="SAM" id="MobiDB-lite"/>
    </source>
</evidence>
<dbReference type="InterPro" id="IPR015300">
    <property type="entry name" value="DNA-bd_pseudobarrel_sf"/>
</dbReference>
<name>A0A8B8Q561_9MYRT</name>
<evidence type="ECO:0000256" key="1">
    <source>
        <dbReference type="ARBA" id="ARBA00004123"/>
    </source>
</evidence>
<keyword evidence="3" id="KW-0238">DNA-binding</keyword>
<dbReference type="CDD" id="cd10017">
    <property type="entry name" value="B3_DNA"/>
    <property type="match status" value="2"/>
</dbReference>
<keyword evidence="8" id="KW-1185">Reference proteome</keyword>